<gene>
    <name evidence="2" type="ORF">COLO4_30621</name>
</gene>
<organism evidence="2 3">
    <name type="scientific">Corchorus olitorius</name>
    <dbReference type="NCBI Taxonomy" id="93759"/>
    <lineage>
        <taxon>Eukaryota</taxon>
        <taxon>Viridiplantae</taxon>
        <taxon>Streptophyta</taxon>
        <taxon>Embryophyta</taxon>
        <taxon>Tracheophyta</taxon>
        <taxon>Spermatophyta</taxon>
        <taxon>Magnoliopsida</taxon>
        <taxon>eudicotyledons</taxon>
        <taxon>Gunneridae</taxon>
        <taxon>Pentapetalae</taxon>
        <taxon>rosids</taxon>
        <taxon>malvids</taxon>
        <taxon>Malvales</taxon>
        <taxon>Malvaceae</taxon>
        <taxon>Grewioideae</taxon>
        <taxon>Apeibeae</taxon>
        <taxon>Corchorus</taxon>
    </lineage>
</organism>
<accession>A0A1R3H7R5</accession>
<evidence type="ECO:0000313" key="2">
    <source>
        <dbReference type="EMBL" id="OMO66330.1"/>
    </source>
</evidence>
<feature type="transmembrane region" description="Helical" evidence="1">
    <location>
        <begin position="14"/>
        <end position="34"/>
    </location>
</feature>
<comment type="caution">
    <text evidence="2">The sequence shown here is derived from an EMBL/GenBank/DDBJ whole genome shotgun (WGS) entry which is preliminary data.</text>
</comment>
<dbReference type="EMBL" id="AWUE01020760">
    <property type="protein sequence ID" value="OMO66330.1"/>
    <property type="molecule type" value="Genomic_DNA"/>
</dbReference>
<evidence type="ECO:0000313" key="3">
    <source>
        <dbReference type="Proteomes" id="UP000187203"/>
    </source>
</evidence>
<dbReference type="Proteomes" id="UP000187203">
    <property type="component" value="Unassembled WGS sequence"/>
</dbReference>
<feature type="transmembrane region" description="Helical" evidence="1">
    <location>
        <begin position="111"/>
        <end position="132"/>
    </location>
</feature>
<sequence length="165" mass="17909">MLVDGTNFLPVLELIPLLFESGLVLPPPIMPYILPSLSEKEMLGGFHGCFFFPFPCATFFVLKSTTEEEATLVATTVADAFTLGEAEAEAWTVAVPKPDADPVTEDVAEPFFILFAAGGFTFVALTVAVAVLGTDGASKVVKFWVCGRSWELFWCISWWMGSEIG</sequence>
<protein>
    <submittedName>
        <fullName evidence="2">tRNA pseudouridine synthase A 1-like protein</fullName>
    </submittedName>
</protein>
<keyword evidence="1" id="KW-0812">Transmembrane</keyword>
<keyword evidence="3" id="KW-1185">Reference proteome</keyword>
<evidence type="ECO:0000256" key="1">
    <source>
        <dbReference type="SAM" id="Phobius"/>
    </source>
</evidence>
<proteinExistence type="predicted"/>
<keyword evidence="1" id="KW-1133">Transmembrane helix</keyword>
<keyword evidence="1" id="KW-0472">Membrane</keyword>
<dbReference type="AlphaFoldDB" id="A0A1R3H7R5"/>
<reference evidence="3" key="1">
    <citation type="submission" date="2013-09" db="EMBL/GenBank/DDBJ databases">
        <title>Corchorus olitorius genome sequencing.</title>
        <authorList>
            <person name="Alam M."/>
            <person name="Haque M.S."/>
            <person name="Islam M.S."/>
            <person name="Emdad E.M."/>
            <person name="Islam M.M."/>
            <person name="Ahmed B."/>
            <person name="Halim A."/>
            <person name="Hossen Q.M.M."/>
            <person name="Hossain M.Z."/>
            <person name="Ahmed R."/>
            <person name="Khan M.M."/>
            <person name="Islam R."/>
            <person name="Rashid M.M."/>
            <person name="Khan S.A."/>
            <person name="Rahman M.S."/>
            <person name="Alam M."/>
            <person name="Yahiya A.S."/>
            <person name="Khan M.S."/>
            <person name="Azam M.S."/>
            <person name="Haque T."/>
            <person name="Lashkar M.Z.H."/>
            <person name="Akhand A.I."/>
            <person name="Morshed G."/>
            <person name="Roy S."/>
            <person name="Uddin K.S."/>
            <person name="Rabeya T."/>
            <person name="Hossain A.S."/>
            <person name="Chowdhury A."/>
            <person name="Snigdha A.R."/>
            <person name="Mortoza M.S."/>
            <person name="Matin S.A."/>
            <person name="Hoque S.M.E."/>
            <person name="Islam M.K."/>
            <person name="Roy D.K."/>
            <person name="Haider R."/>
            <person name="Moosa M.M."/>
            <person name="Elias S.M."/>
            <person name="Hasan A.M."/>
            <person name="Jahan S."/>
            <person name="Shafiuddin M."/>
            <person name="Mahmood N."/>
            <person name="Shommy N.S."/>
        </authorList>
    </citation>
    <scope>NUCLEOTIDE SEQUENCE [LARGE SCALE GENOMIC DNA]</scope>
    <source>
        <strain evidence="3">cv. O-4</strain>
    </source>
</reference>
<feature type="transmembrane region" description="Helical" evidence="1">
    <location>
        <begin position="43"/>
        <end position="62"/>
    </location>
</feature>
<name>A0A1R3H7R5_9ROSI</name>